<organism evidence="1 2">
    <name type="scientific">Kitasatospora herbaricolor</name>
    <dbReference type="NCBI Taxonomy" id="68217"/>
    <lineage>
        <taxon>Bacteria</taxon>
        <taxon>Bacillati</taxon>
        <taxon>Actinomycetota</taxon>
        <taxon>Actinomycetes</taxon>
        <taxon>Kitasatosporales</taxon>
        <taxon>Streptomycetaceae</taxon>
        <taxon>Kitasatospora</taxon>
    </lineage>
</organism>
<accession>A0ABZ1W2A3</accession>
<evidence type="ECO:0000313" key="2">
    <source>
        <dbReference type="Proteomes" id="UP001432014"/>
    </source>
</evidence>
<protein>
    <recommendedName>
        <fullName evidence="3">Lsr2 protein</fullName>
    </recommendedName>
</protein>
<proteinExistence type="predicted"/>
<dbReference type="RefSeq" id="WP_329500553.1">
    <property type="nucleotide sequence ID" value="NZ_CP108460.1"/>
</dbReference>
<dbReference type="EMBL" id="CP108482">
    <property type="protein sequence ID" value="WUS54921.1"/>
    <property type="molecule type" value="Genomic_DNA"/>
</dbReference>
<keyword evidence="2" id="KW-1185">Reference proteome</keyword>
<evidence type="ECO:0008006" key="3">
    <source>
        <dbReference type="Google" id="ProtNLM"/>
    </source>
</evidence>
<name>A0ABZ1W2A3_9ACTN</name>
<gene>
    <name evidence="1" type="ORF">OG469_04965</name>
</gene>
<dbReference type="Proteomes" id="UP001432014">
    <property type="component" value="Chromosome"/>
</dbReference>
<sequence length="84" mass="9455">MNKNKNKNKPARTIVVTEDHADPARLVVELRPSDGSPKSRRPVHAQDEVLRFAREHAVAEKTIDWNGLQDRLPAHKAKAAATQR</sequence>
<reference evidence="1 2" key="1">
    <citation type="submission" date="2022-10" db="EMBL/GenBank/DDBJ databases">
        <title>The complete genomes of actinobacterial strains from the NBC collection.</title>
        <authorList>
            <person name="Joergensen T.S."/>
            <person name="Alvarez Arevalo M."/>
            <person name="Sterndorff E.B."/>
            <person name="Faurdal D."/>
            <person name="Vuksanovic O."/>
            <person name="Mourched A.-S."/>
            <person name="Charusanti P."/>
            <person name="Shaw S."/>
            <person name="Blin K."/>
            <person name="Weber T."/>
        </authorList>
    </citation>
    <scope>NUCLEOTIDE SEQUENCE [LARGE SCALE GENOMIC DNA]</scope>
    <source>
        <strain evidence="1 2">NBC_01247</strain>
    </source>
</reference>
<evidence type="ECO:0000313" key="1">
    <source>
        <dbReference type="EMBL" id="WUS54921.1"/>
    </source>
</evidence>